<dbReference type="FunFam" id="3.40.50.720:FF:000462">
    <property type="entry name" value="Glyoxylate reductase (NADP+)"/>
    <property type="match status" value="1"/>
</dbReference>
<dbReference type="PROSITE" id="PS00065">
    <property type="entry name" value="D_2_HYDROXYACID_DH_1"/>
    <property type="match status" value="1"/>
</dbReference>
<evidence type="ECO:0000313" key="6">
    <source>
        <dbReference type="EMBL" id="OGZ14668.1"/>
    </source>
</evidence>
<evidence type="ECO:0000313" key="7">
    <source>
        <dbReference type="Proteomes" id="UP000177573"/>
    </source>
</evidence>
<dbReference type="Pfam" id="PF02826">
    <property type="entry name" value="2-Hacid_dh_C"/>
    <property type="match status" value="1"/>
</dbReference>
<evidence type="ECO:0008006" key="8">
    <source>
        <dbReference type="Google" id="ProtNLM"/>
    </source>
</evidence>
<dbReference type="InterPro" id="IPR036291">
    <property type="entry name" value="NAD(P)-bd_dom_sf"/>
</dbReference>
<dbReference type="Proteomes" id="UP000177573">
    <property type="component" value="Unassembled WGS sequence"/>
</dbReference>
<dbReference type="InterPro" id="IPR029752">
    <property type="entry name" value="D-isomer_DH_CS1"/>
</dbReference>
<gene>
    <name evidence="6" type="ORF">A3J08_01125</name>
</gene>
<dbReference type="PROSITE" id="PS00671">
    <property type="entry name" value="D_2_HYDROXYACID_DH_3"/>
    <property type="match status" value="1"/>
</dbReference>
<comment type="caution">
    <text evidence="6">The sequence shown here is derived from an EMBL/GenBank/DDBJ whole genome shotgun (WGS) entry which is preliminary data.</text>
</comment>
<proteinExistence type="inferred from homology"/>
<dbReference type="CDD" id="cd05301">
    <property type="entry name" value="GDH"/>
    <property type="match status" value="1"/>
</dbReference>
<dbReference type="GO" id="GO:0005829">
    <property type="term" value="C:cytosol"/>
    <property type="evidence" value="ECO:0007669"/>
    <property type="project" value="TreeGrafter"/>
</dbReference>
<dbReference type="InterPro" id="IPR006139">
    <property type="entry name" value="D-isomer_2_OHA_DH_cat_dom"/>
</dbReference>
<keyword evidence="2 3" id="KW-0560">Oxidoreductase</keyword>
<dbReference type="InterPro" id="IPR050223">
    <property type="entry name" value="D-isomer_2-hydroxyacid_DH"/>
</dbReference>
<dbReference type="SUPFAM" id="SSF51735">
    <property type="entry name" value="NAD(P)-binding Rossmann-fold domains"/>
    <property type="match status" value="1"/>
</dbReference>
<dbReference type="InterPro" id="IPR006140">
    <property type="entry name" value="D-isomer_DH_NAD-bd"/>
</dbReference>
<feature type="domain" description="D-isomer specific 2-hydroxyacid dehydrogenase catalytic" evidence="4">
    <location>
        <begin position="4"/>
        <end position="321"/>
    </location>
</feature>
<protein>
    <recommendedName>
        <fullName evidence="8">D-glycerate dehydrogenase</fullName>
    </recommendedName>
</protein>
<sequence length="323" mass="34958">MSSIYITRHIPDSGPALLRQKGYEVFISEKDGVLSRSELIAALEERPYDAVLCLLTDKIDGEIFSAAPSAKIFANYAVGFDNIDIAEAKKRGIVITNTPDILTNTVAEHTFSLLLAAAHRIVEGDAFTRAGSYTGWAPELLLGTEVSGKTLGILGLGRIGSRVAYHAVKGFGMKVLYYDVQRNETFEAEYGAVFKETPEEVLREADFISVHVPLLESTRHLLNKDRLSLMKKGAVLVNTSRGQVIDELALVDVLKNQKIRAAALDVFENEPALAEGLAGLPNVIVTPHIASATEETRGAMSRVAAENIIATLEGSTPPNVVPM</sequence>
<dbReference type="PROSITE" id="PS00670">
    <property type="entry name" value="D_2_HYDROXYACID_DH_2"/>
    <property type="match status" value="1"/>
</dbReference>
<evidence type="ECO:0000256" key="3">
    <source>
        <dbReference type="RuleBase" id="RU003719"/>
    </source>
</evidence>
<evidence type="ECO:0000256" key="1">
    <source>
        <dbReference type="ARBA" id="ARBA00005854"/>
    </source>
</evidence>
<dbReference type="PANTHER" id="PTHR10996">
    <property type="entry name" value="2-HYDROXYACID DEHYDROGENASE-RELATED"/>
    <property type="match status" value="1"/>
</dbReference>
<organism evidence="6 7">
    <name type="scientific">Candidatus Lloydbacteria bacterium RIFCSPLOWO2_02_FULL_51_11</name>
    <dbReference type="NCBI Taxonomy" id="1798667"/>
    <lineage>
        <taxon>Bacteria</taxon>
        <taxon>Candidatus Lloydiibacteriota</taxon>
    </lineage>
</organism>
<dbReference type="GO" id="GO:0016618">
    <property type="term" value="F:hydroxypyruvate reductase [NAD(P)H] activity"/>
    <property type="evidence" value="ECO:0007669"/>
    <property type="project" value="TreeGrafter"/>
</dbReference>
<dbReference type="GO" id="GO:0051287">
    <property type="term" value="F:NAD binding"/>
    <property type="evidence" value="ECO:0007669"/>
    <property type="project" value="InterPro"/>
</dbReference>
<dbReference type="Gene3D" id="3.40.50.720">
    <property type="entry name" value="NAD(P)-binding Rossmann-like Domain"/>
    <property type="match status" value="2"/>
</dbReference>
<feature type="domain" description="D-isomer specific 2-hydroxyacid dehydrogenase NAD-binding" evidence="5">
    <location>
        <begin position="111"/>
        <end position="290"/>
    </location>
</feature>
<dbReference type="STRING" id="1798667.A3J08_01125"/>
<dbReference type="EMBL" id="MHLR01000025">
    <property type="protein sequence ID" value="OGZ14668.1"/>
    <property type="molecule type" value="Genomic_DNA"/>
</dbReference>
<dbReference type="SUPFAM" id="SSF52283">
    <property type="entry name" value="Formate/glycerate dehydrogenase catalytic domain-like"/>
    <property type="match status" value="1"/>
</dbReference>
<evidence type="ECO:0000259" key="4">
    <source>
        <dbReference type="Pfam" id="PF00389"/>
    </source>
</evidence>
<evidence type="ECO:0000259" key="5">
    <source>
        <dbReference type="Pfam" id="PF02826"/>
    </source>
</evidence>
<reference evidence="6 7" key="1">
    <citation type="journal article" date="2016" name="Nat. Commun.">
        <title>Thousands of microbial genomes shed light on interconnected biogeochemical processes in an aquifer system.</title>
        <authorList>
            <person name="Anantharaman K."/>
            <person name="Brown C.T."/>
            <person name="Hug L.A."/>
            <person name="Sharon I."/>
            <person name="Castelle C.J."/>
            <person name="Probst A.J."/>
            <person name="Thomas B.C."/>
            <person name="Singh A."/>
            <person name="Wilkins M.J."/>
            <person name="Karaoz U."/>
            <person name="Brodie E.L."/>
            <person name="Williams K.H."/>
            <person name="Hubbard S.S."/>
            <person name="Banfield J.F."/>
        </authorList>
    </citation>
    <scope>NUCLEOTIDE SEQUENCE [LARGE SCALE GENOMIC DNA]</scope>
</reference>
<dbReference type="GO" id="GO:0030267">
    <property type="term" value="F:glyoxylate reductase (NADPH) activity"/>
    <property type="evidence" value="ECO:0007669"/>
    <property type="project" value="TreeGrafter"/>
</dbReference>
<dbReference type="AlphaFoldDB" id="A0A1G2DPB2"/>
<comment type="similarity">
    <text evidence="1 3">Belongs to the D-isomer specific 2-hydroxyacid dehydrogenase family.</text>
</comment>
<name>A0A1G2DPB2_9BACT</name>
<dbReference type="Pfam" id="PF00389">
    <property type="entry name" value="2-Hacid_dh"/>
    <property type="match status" value="1"/>
</dbReference>
<evidence type="ECO:0000256" key="2">
    <source>
        <dbReference type="ARBA" id="ARBA00023002"/>
    </source>
</evidence>
<dbReference type="InterPro" id="IPR029753">
    <property type="entry name" value="D-isomer_DH_CS"/>
</dbReference>
<dbReference type="PANTHER" id="PTHR10996:SF283">
    <property type="entry name" value="GLYOXYLATE_HYDROXYPYRUVATE REDUCTASE B"/>
    <property type="match status" value="1"/>
</dbReference>
<accession>A0A1G2DPB2</accession>